<dbReference type="PANTHER" id="PTHR31635">
    <property type="entry name" value="REVERSE TRANSCRIPTASE DOMAIN-CONTAINING PROTEIN-RELATED"/>
    <property type="match status" value="1"/>
</dbReference>
<dbReference type="SUPFAM" id="SSF56672">
    <property type="entry name" value="DNA/RNA polymerases"/>
    <property type="match status" value="1"/>
</dbReference>
<dbReference type="InterPro" id="IPR043502">
    <property type="entry name" value="DNA/RNA_pol_sf"/>
</dbReference>
<evidence type="ECO:0000313" key="3">
    <source>
        <dbReference type="Proteomes" id="UP000472272"/>
    </source>
</evidence>
<keyword evidence="3" id="KW-1185">Reference proteome</keyword>
<accession>A0A670KB41</accession>
<feature type="domain" description="Reverse transcriptase" evidence="1">
    <location>
        <begin position="236"/>
        <end position="510"/>
    </location>
</feature>
<protein>
    <recommendedName>
        <fullName evidence="1">Reverse transcriptase domain-containing protein</fullName>
    </recommendedName>
</protein>
<name>A0A670KB41_PODMU</name>
<dbReference type="PANTHER" id="PTHR31635:SF196">
    <property type="entry name" value="REVERSE TRANSCRIPTASE DOMAIN-CONTAINING PROTEIN-RELATED"/>
    <property type="match status" value="1"/>
</dbReference>
<organism evidence="2 3">
    <name type="scientific">Podarcis muralis</name>
    <name type="common">Wall lizard</name>
    <name type="synonym">Lacerta muralis</name>
    <dbReference type="NCBI Taxonomy" id="64176"/>
    <lineage>
        <taxon>Eukaryota</taxon>
        <taxon>Metazoa</taxon>
        <taxon>Chordata</taxon>
        <taxon>Craniata</taxon>
        <taxon>Vertebrata</taxon>
        <taxon>Euteleostomi</taxon>
        <taxon>Lepidosauria</taxon>
        <taxon>Squamata</taxon>
        <taxon>Bifurcata</taxon>
        <taxon>Unidentata</taxon>
        <taxon>Episquamata</taxon>
        <taxon>Laterata</taxon>
        <taxon>Lacertibaenia</taxon>
        <taxon>Lacertidae</taxon>
        <taxon>Podarcis</taxon>
    </lineage>
</organism>
<sequence>MNEFLFENEEIIEKAKRTLKDYFDMNMNKETNINTVWDASKAVLKGFLINQNSYRKVKRRKKEEEILNQLRECERKQTYRILQTQYSILIGQEVEWRIKVWKQKYFESANKTGKLLAWQLRKSKNQNVINKIRIEDQIVEDPKRIKENFIKFYEKLYKRKKEDIIGIKKYLEENRMKGLTEEEKIQLNKPIKTEEIQEAIKKMKLGKAPGPEGLSAKYYKVLEEYLAPVLCEVANNILRGGKTPDSWKEAYITLISKPDTDKLDMKNYRPISLLNNDYKIFAEVMANRLKKCLTNLIHTDQVGFLPNRQLKDNIRHIINIIEYLDCKNDIPAAIIFIDAEKAFDNVSWQFLLGCLETVGIEGSFLEGIKAIYSSQRAKLIINNDLTDSFEISKGTRQGYPLSPLLFIMVLEIIANKIRTTPEVRGIKIGGKEYKLKAYADDLMLSLEDPQKSVHRVIELLEEFGKLSGFKLNKSKTKMMTKNIEEVVKNQLEVQIGIKAVKKAKYLGIWLTVKNINLMADNYLVTWKEIKKDLDIWNRMKLSWSGRMAAIMMNILPKLLFLFQNIPVIRGTTVFKDWQKILSKFIWQGKRPRIKFKLLTDRRERGGFAVPNLKLYYKASCLCWIKEWIVIKNTDLLDLEGFNTRFGWHAYLWHNKVKVHKGFSNHIIRGPLILSEVPLIWDRNKNLLERNTPWWLSPIDILTTKKVNLDGERWTYEGLMVRTEKGWKIKTYEELGDKLTSWLQFHQINTLWTEDKMIGMNGKKIQISDRNIGRKFKTFIKNV</sequence>
<evidence type="ECO:0000259" key="1">
    <source>
        <dbReference type="PROSITE" id="PS50878"/>
    </source>
</evidence>
<evidence type="ECO:0000313" key="2">
    <source>
        <dbReference type="Ensembl" id="ENSPMRP00000032012.1"/>
    </source>
</evidence>
<dbReference type="OMA" id="KNINLMA"/>
<dbReference type="Pfam" id="PF00078">
    <property type="entry name" value="RVT_1"/>
    <property type="match status" value="1"/>
</dbReference>
<dbReference type="GeneTree" id="ENSGT01150000286916"/>
<dbReference type="CDD" id="cd01650">
    <property type="entry name" value="RT_nLTR_like"/>
    <property type="match status" value="1"/>
</dbReference>
<reference evidence="2 3" key="1">
    <citation type="journal article" date="2019" name="Proc. Natl. Acad. Sci. U.S.A.">
        <title>Regulatory changes in pterin and carotenoid genes underlie balanced color polymorphisms in the wall lizard.</title>
        <authorList>
            <person name="Andrade P."/>
            <person name="Pinho C."/>
            <person name="Perez I de Lanuza G."/>
            <person name="Afonso S."/>
            <person name="Brejcha J."/>
            <person name="Rubin C.J."/>
            <person name="Wallerman O."/>
            <person name="Pereira P."/>
            <person name="Sabatino S.J."/>
            <person name="Bellati A."/>
            <person name="Pellitteri-Rosa D."/>
            <person name="Bosakova Z."/>
            <person name="Bunikis I."/>
            <person name="Carretero M.A."/>
            <person name="Feiner N."/>
            <person name="Marsik P."/>
            <person name="Pauperio F."/>
            <person name="Salvi D."/>
            <person name="Soler L."/>
            <person name="While G.M."/>
            <person name="Uller T."/>
            <person name="Font E."/>
            <person name="Andersson L."/>
            <person name="Carneiro M."/>
        </authorList>
    </citation>
    <scope>NUCLEOTIDE SEQUENCE</scope>
</reference>
<dbReference type="Ensembl" id="ENSPMRT00000033949.1">
    <property type="protein sequence ID" value="ENSPMRP00000032012.1"/>
    <property type="gene ID" value="ENSPMRG00000020748.1"/>
</dbReference>
<dbReference type="Proteomes" id="UP000472272">
    <property type="component" value="Chromosome 8"/>
</dbReference>
<dbReference type="PROSITE" id="PS50878">
    <property type="entry name" value="RT_POL"/>
    <property type="match status" value="1"/>
</dbReference>
<reference evidence="2" key="2">
    <citation type="submission" date="2025-08" db="UniProtKB">
        <authorList>
            <consortium name="Ensembl"/>
        </authorList>
    </citation>
    <scope>IDENTIFICATION</scope>
</reference>
<dbReference type="AlphaFoldDB" id="A0A670KB41"/>
<proteinExistence type="predicted"/>
<reference evidence="2" key="3">
    <citation type="submission" date="2025-09" db="UniProtKB">
        <authorList>
            <consortium name="Ensembl"/>
        </authorList>
    </citation>
    <scope>IDENTIFICATION</scope>
</reference>
<dbReference type="InterPro" id="IPR000477">
    <property type="entry name" value="RT_dom"/>
</dbReference>